<accession>A0ABS0A1L6</accession>
<evidence type="ECO:0000313" key="2">
    <source>
        <dbReference type="EMBL" id="MBF4696045.1"/>
    </source>
</evidence>
<name>A0ABS0A1L6_9FIRM</name>
<dbReference type="InterPro" id="IPR011856">
    <property type="entry name" value="tRNA_endonuc-like_dom_sf"/>
</dbReference>
<keyword evidence="3" id="KW-1185">Reference proteome</keyword>
<dbReference type="Gene3D" id="3.40.1350.10">
    <property type="match status" value="1"/>
</dbReference>
<dbReference type="InterPro" id="IPR025364">
    <property type="entry name" value="DUF4268"/>
</dbReference>
<protein>
    <submittedName>
        <fullName evidence="2">DUF4268 domain-containing protein</fullName>
    </submittedName>
</protein>
<sequence length="317" mass="37420">MDNNLGKLEILKPRDIWANEEFDFTPWLSENIELLSNLIKFPIEILQLEKKVGSFELDIYGKITGSDQIVIIENQLEVTDHKHLGQLITYASGLDASIIIWVSPTISEEHKSAIGWLNEISNDKINFFLVRVEVIKIDESLPAVRLYLEESPSNYERMLKNIVAGKDGPRHELRRIFWRRFLDYLSTNGKTFASHRIETTDNWMSFPVGNSNYSITATMTINSQIRIELQFGYKERERNKNDFDVFLSFEDEIKDILTEKVSWERLDENIGSRIAVYRNYDKNLLDDDIYRTELYNWMMISIEKFKKVYLKFNKHIR</sequence>
<reference evidence="2 3" key="1">
    <citation type="submission" date="2020-11" db="EMBL/GenBank/DDBJ databases">
        <title>Fusibacter basophilias sp. nov.</title>
        <authorList>
            <person name="Qiu D."/>
        </authorList>
    </citation>
    <scope>NUCLEOTIDE SEQUENCE [LARGE SCALE GENOMIC DNA]</scope>
    <source>
        <strain evidence="2 3">Q10-2</strain>
    </source>
</reference>
<evidence type="ECO:0000259" key="1">
    <source>
        <dbReference type="Pfam" id="PF14088"/>
    </source>
</evidence>
<dbReference type="Proteomes" id="UP000614200">
    <property type="component" value="Unassembled WGS sequence"/>
</dbReference>
<gene>
    <name evidence="2" type="ORF">ISU02_23350</name>
</gene>
<dbReference type="Pfam" id="PF14088">
    <property type="entry name" value="DUF4268"/>
    <property type="match status" value="1"/>
</dbReference>
<comment type="caution">
    <text evidence="2">The sequence shown here is derived from an EMBL/GenBank/DDBJ whole genome shotgun (WGS) entry which is preliminary data.</text>
</comment>
<dbReference type="EMBL" id="JADKNH010000030">
    <property type="protein sequence ID" value="MBF4696045.1"/>
    <property type="molecule type" value="Genomic_DNA"/>
</dbReference>
<proteinExistence type="predicted"/>
<organism evidence="2 3">
    <name type="scientific">Fusibacter ferrireducens</name>
    <dbReference type="NCBI Taxonomy" id="2785058"/>
    <lineage>
        <taxon>Bacteria</taxon>
        <taxon>Bacillati</taxon>
        <taxon>Bacillota</taxon>
        <taxon>Clostridia</taxon>
        <taxon>Eubacteriales</taxon>
        <taxon>Eubacteriales Family XII. Incertae Sedis</taxon>
        <taxon>Fusibacter</taxon>
    </lineage>
</organism>
<dbReference type="RefSeq" id="WP_194704281.1">
    <property type="nucleotide sequence ID" value="NZ_JADKNH010000030.1"/>
</dbReference>
<evidence type="ECO:0000313" key="3">
    <source>
        <dbReference type="Proteomes" id="UP000614200"/>
    </source>
</evidence>
<feature type="domain" description="DUF4268" evidence="1">
    <location>
        <begin position="173"/>
        <end position="310"/>
    </location>
</feature>